<reference evidence="2" key="1">
    <citation type="submission" date="2022-08" db="EMBL/GenBank/DDBJ databases">
        <title>Genome sequencing of akame (Lates japonicus).</title>
        <authorList>
            <person name="Hashiguchi Y."/>
            <person name="Takahashi H."/>
        </authorList>
    </citation>
    <scope>NUCLEOTIDE SEQUENCE</scope>
    <source>
        <strain evidence="2">Kochi</strain>
    </source>
</reference>
<dbReference type="Proteomes" id="UP001279410">
    <property type="component" value="Unassembled WGS sequence"/>
</dbReference>
<feature type="region of interest" description="Disordered" evidence="1">
    <location>
        <begin position="50"/>
        <end position="88"/>
    </location>
</feature>
<evidence type="ECO:0000313" key="3">
    <source>
        <dbReference type="Proteomes" id="UP001279410"/>
    </source>
</evidence>
<protein>
    <submittedName>
        <fullName evidence="2">Phosphatidylinositol 4-phosphate 3-kinase C2 domain-containing subunit gamma isoform X2</fullName>
    </submittedName>
</protein>
<organism evidence="2 3">
    <name type="scientific">Lates japonicus</name>
    <name type="common">Japanese lates</name>
    <dbReference type="NCBI Taxonomy" id="270547"/>
    <lineage>
        <taxon>Eukaryota</taxon>
        <taxon>Metazoa</taxon>
        <taxon>Chordata</taxon>
        <taxon>Craniata</taxon>
        <taxon>Vertebrata</taxon>
        <taxon>Euteleostomi</taxon>
        <taxon>Actinopterygii</taxon>
        <taxon>Neopterygii</taxon>
        <taxon>Teleostei</taxon>
        <taxon>Neoteleostei</taxon>
        <taxon>Acanthomorphata</taxon>
        <taxon>Carangaria</taxon>
        <taxon>Carangaria incertae sedis</taxon>
        <taxon>Centropomidae</taxon>
        <taxon>Lates</taxon>
    </lineage>
</organism>
<keyword evidence="3" id="KW-1185">Reference proteome</keyword>
<dbReference type="EMBL" id="BRZM01000251">
    <property type="protein sequence ID" value="GLD69559.1"/>
    <property type="molecule type" value="Genomic_DNA"/>
</dbReference>
<sequence length="142" mass="16040">MMKRICMSSPGLGSHPQLNLNHSPRAISGLREEEAEEEEEMVLEIQTATTQTYLSQSVPPLHTSPRPRLRSAAPPVPPRTQVPRDKTKKRFSCALPEPAHRLNRSRTEIENHQVEVTVSVATEWDNHQLPFPTTGWACRMGQ</sequence>
<proteinExistence type="predicted"/>
<accession>A0AAD3NE49</accession>
<feature type="compositionally biased region" description="Low complexity" evidence="1">
    <location>
        <begin position="64"/>
        <end position="73"/>
    </location>
</feature>
<evidence type="ECO:0000256" key="1">
    <source>
        <dbReference type="SAM" id="MobiDB-lite"/>
    </source>
</evidence>
<feature type="region of interest" description="Disordered" evidence="1">
    <location>
        <begin position="1"/>
        <end position="22"/>
    </location>
</feature>
<gene>
    <name evidence="2" type="ORF">AKAME5_002087300</name>
</gene>
<evidence type="ECO:0000313" key="2">
    <source>
        <dbReference type="EMBL" id="GLD69559.1"/>
    </source>
</evidence>
<dbReference type="AlphaFoldDB" id="A0AAD3NE49"/>
<name>A0AAD3NE49_LATJO</name>
<comment type="caution">
    <text evidence="2">The sequence shown here is derived from an EMBL/GenBank/DDBJ whole genome shotgun (WGS) entry which is preliminary data.</text>
</comment>